<dbReference type="AlphaFoldDB" id="A0A813HTS4"/>
<dbReference type="OrthoDB" id="424310at2759"/>
<accession>A0A813HTS4</accession>
<dbReference type="GO" id="GO:0007018">
    <property type="term" value="P:microtubule-based movement"/>
    <property type="evidence" value="ECO:0007669"/>
    <property type="project" value="InterPro"/>
</dbReference>
<name>A0A813HTS4_POLGL</name>
<dbReference type="InterPro" id="IPR041228">
    <property type="entry name" value="Dynein_C"/>
</dbReference>
<dbReference type="InterPro" id="IPR043160">
    <property type="entry name" value="Dynein_C_barrel"/>
</dbReference>
<dbReference type="Pfam" id="PF18199">
    <property type="entry name" value="Dynein_C"/>
    <property type="match status" value="1"/>
</dbReference>
<reference evidence="2" key="1">
    <citation type="submission" date="2021-02" db="EMBL/GenBank/DDBJ databases">
        <authorList>
            <person name="Dougan E. K."/>
            <person name="Rhodes N."/>
            <person name="Thang M."/>
            <person name="Chan C."/>
        </authorList>
    </citation>
    <scope>NUCLEOTIDE SEQUENCE</scope>
</reference>
<dbReference type="Proteomes" id="UP000654075">
    <property type="component" value="Unassembled WGS sequence"/>
</dbReference>
<evidence type="ECO:0000259" key="1">
    <source>
        <dbReference type="Pfam" id="PF18199"/>
    </source>
</evidence>
<protein>
    <recommendedName>
        <fullName evidence="1">Dynein heavy chain C-terminal domain-containing protein</fullName>
    </recommendedName>
</protein>
<keyword evidence="3" id="KW-1185">Reference proteome</keyword>
<dbReference type="GO" id="GO:0030286">
    <property type="term" value="C:dynein complex"/>
    <property type="evidence" value="ECO:0007669"/>
    <property type="project" value="InterPro"/>
</dbReference>
<dbReference type="GO" id="GO:0051959">
    <property type="term" value="F:dynein light intermediate chain binding"/>
    <property type="evidence" value="ECO:0007669"/>
    <property type="project" value="InterPro"/>
</dbReference>
<evidence type="ECO:0000313" key="3">
    <source>
        <dbReference type="Proteomes" id="UP000654075"/>
    </source>
</evidence>
<feature type="non-terminal residue" evidence="2">
    <location>
        <position position="1"/>
    </location>
</feature>
<dbReference type="FunFam" id="3.10.490.20:FF:000010">
    <property type="entry name" value="Dynein heavy chain, putative"/>
    <property type="match status" value="1"/>
</dbReference>
<proteinExistence type="predicted"/>
<comment type="caution">
    <text evidence="2">The sequence shown here is derived from an EMBL/GenBank/DDBJ whole genome shotgun (WGS) entry which is preliminary data.</text>
</comment>
<dbReference type="GO" id="GO:0045505">
    <property type="term" value="F:dynein intermediate chain binding"/>
    <property type="evidence" value="ECO:0007669"/>
    <property type="project" value="InterPro"/>
</dbReference>
<evidence type="ECO:0000313" key="2">
    <source>
        <dbReference type="EMBL" id="CAE8641704.1"/>
    </source>
</evidence>
<feature type="domain" description="Dynein heavy chain C-terminal" evidence="1">
    <location>
        <begin position="18"/>
        <end position="199"/>
    </location>
</feature>
<dbReference type="Gene3D" id="1.20.1270.280">
    <property type="match status" value="1"/>
</dbReference>
<dbReference type="Gene3D" id="3.10.490.20">
    <property type="match status" value="1"/>
</dbReference>
<sequence>VPIGWTNDASGQEISWLMPNLGGWFTGLTERYAMLNNWLENGRSVMKAYWLTGFTNAQGFLTGMRQEVTRQNKKSQWALDDVISHTEVLAVDMERVRDVPDEGQNIWGLFVEGGRWSRQDSRLEEAEPKKLFMPMPAIFVTATTVRDLKGMGINYGPNGPYNAAVYKYPKRNDRYLIFRLMLKTEVHPYHWKLRGVCLTAQTD</sequence>
<dbReference type="InterPro" id="IPR026983">
    <property type="entry name" value="DHC"/>
</dbReference>
<organism evidence="2 3">
    <name type="scientific">Polarella glacialis</name>
    <name type="common">Dinoflagellate</name>
    <dbReference type="NCBI Taxonomy" id="89957"/>
    <lineage>
        <taxon>Eukaryota</taxon>
        <taxon>Sar</taxon>
        <taxon>Alveolata</taxon>
        <taxon>Dinophyceae</taxon>
        <taxon>Suessiales</taxon>
        <taxon>Suessiaceae</taxon>
        <taxon>Polarella</taxon>
    </lineage>
</organism>
<dbReference type="EMBL" id="CAJNNV010032976">
    <property type="protein sequence ID" value="CAE8641704.1"/>
    <property type="molecule type" value="Genomic_DNA"/>
</dbReference>
<gene>
    <name evidence="2" type="ORF">PGLA1383_LOCUS56315</name>
</gene>
<dbReference type="PANTHER" id="PTHR46961">
    <property type="entry name" value="DYNEIN HEAVY CHAIN 1, AXONEMAL-LIKE PROTEIN"/>
    <property type="match status" value="1"/>
</dbReference>